<dbReference type="GO" id="GO:0008168">
    <property type="term" value="F:methyltransferase activity"/>
    <property type="evidence" value="ECO:0007669"/>
    <property type="project" value="UniProtKB-KW"/>
</dbReference>
<dbReference type="Proteomes" id="UP000193498">
    <property type="component" value="Unassembled WGS sequence"/>
</dbReference>
<dbReference type="InParanoid" id="A0A1Y1X6A8"/>
<evidence type="ECO:0000313" key="8">
    <source>
        <dbReference type="EMBL" id="ORX81340.1"/>
    </source>
</evidence>
<name>A0A1Y1X6A8_9FUNG</name>
<dbReference type="InterPro" id="IPR049900">
    <property type="entry name" value="PKS_mFAS_DH"/>
</dbReference>
<feature type="domain" description="Ketosynthase family 3 (KS3)" evidence="6">
    <location>
        <begin position="5"/>
        <end position="433"/>
    </location>
</feature>
<dbReference type="InterPro" id="IPR029063">
    <property type="entry name" value="SAM-dependent_MTases_sf"/>
</dbReference>
<organism evidence="8 9">
    <name type="scientific">Basidiobolus meristosporus CBS 931.73</name>
    <dbReference type="NCBI Taxonomy" id="1314790"/>
    <lineage>
        <taxon>Eukaryota</taxon>
        <taxon>Fungi</taxon>
        <taxon>Fungi incertae sedis</taxon>
        <taxon>Zoopagomycota</taxon>
        <taxon>Entomophthoromycotina</taxon>
        <taxon>Basidiobolomycetes</taxon>
        <taxon>Basidiobolales</taxon>
        <taxon>Basidiobolaceae</taxon>
        <taxon>Basidiobolus</taxon>
    </lineage>
</organism>
<dbReference type="SMART" id="SM00827">
    <property type="entry name" value="PKS_AT"/>
    <property type="match status" value="1"/>
</dbReference>
<dbReference type="GO" id="GO:0032259">
    <property type="term" value="P:methylation"/>
    <property type="evidence" value="ECO:0007669"/>
    <property type="project" value="UniProtKB-KW"/>
</dbReference>
<dbReference type="InterPro" id="IPR049551">
    <property type="entry name" value="PKS_DH_C"/>
</dbReference>
<dbReference type="GO" id="GO:0006633">
    <property type="term" value="P:fatty acid biosynthetic process"/>
    <property type="evidence" value="ECO:0007669"/>
    <property type="project" value="InterPro"/>
</dbReference>
<feature type="region of interest" description="N-terminal hotdog fold" evidence="5">
    <location>
        <begin position="928"/>
        <end position="1063"/>
    </location>
</feature>
<feature type="non-terminal residue" evidence="8">
    <location>
        <position position="1508"/>
    </location>
</feature>
<dbReference type="GO" id="GO:0044550">
    <property type="term" value="P:secondary metabolite biosynthetic process"/>
    <property type="evidence" value="ECO:0007669"/>
    <property type="project" value="TreeGrafter"/>
</dbReference>
<dbReference type="InterPro" id="IPR050091">
    <property type="entry name" value="PKS_NRPS_Biosynth_Enz"/>
</dbReference>
<comment type="caution">
    <text evidence="8">The sequence shown here is derived from an EMBL/GenBank/DDBJ whole genome shotgun (WGS) entry which is preliminary data.</text>
</comment>
<keyword evidence="9" id="KW-1185">Reference proteome</keyword>
<dbReference type="SUPFAM" id="SSF53901">
    <property type="entry name" value="Thiolase-like"/>
    <property type="match status" value="1"/>
</dbReference>
<comment type="caution">
    <text evidence="5">Lacks conserved residue(s) required for the propagation of feature annotation.</text>
</comment>
<dbReference type="InterPro" id="IPR013217">
    <property type="entry name" value="Methyltransf_12"/>
</dbReference>
<protein>
    <submittedName>
        <fullName evidence="8">Ketoacyl-synt-domain-containing protein</fullName>
    </submittedName>
</protein>
<dbReference type="GO" id="GO:0004312">
    <property type="term" value="F:fatty acid synthase activity"/>
    <property type="evidence" value="ECO:0007669"/>
    <property type="project" value="TreeGrafter"/>
</dbReference>
<dbReference type="EMBL" id="MCFE01000707">
    <property type="protein sequence ID" value="ORX81340.1"/>
    <property type="molecule type" value="Genomic_DNA"/>
</dbReference>
<dbReference type="InterPro" id="IPR001227">
    <property type="entry name" value="Ac_transferase_dom_sf"/>
</dbReference>
<dbReference type="PANTHER" id="PTHR43775:SF20">
    <property type="entry name" value="HYBRID PKS-NRPS SYNTHETASE APDA"/>
    <property type="match status" value="1"/>
</dbReference>
<dbReference type="PROSITE" id="PS52019">
    <property type="entry name" value="PKS_MFAS_DH"/>
    <property type="match status" value="1"/>
</dbReference>
<dbReference type="FunFam" id="3.40.366.10:FF:000002">
    <property type="entry name" value="Probable polyketide synthase 2"/>
    <property type="match status" value="1"/>
</dbReference>
<dbReference type="SMART" id="SM00826">
    <property type="entry name" value="PKS_DH"/>
    <property type="match status" value="1"/>
</dbReference>
<dbReference type="Pfam" id="PF02801">
    <property type="entry name" value="Ketoacyl-synt_C"/>
    <property type="match status" value="1"/>
</dbReference>
<dbReference type="FunFam" id="3.40.47.10:FF:000019">
    <property type="entry name" value="Polyketide synthase type I"/>
    <property type="match status" value="1"/>
</dbReference>
<dbReference type="InterPro" id="IPR018201">
    <property type="entry name" value="Ketoacyl_synth_AS"/>
</dbReference>
<dbReference type="CDD" id="cd02440">
    <property type="entry name" value="AdoMet_MTases"/>
    <property type="match status" value="1"/>
</dbReference>
<dbReference type="STRING" id="1314790.A0A1Y1X6A8"/>
<dbReference type="InterPro" id="IPR032821">
    <property type="entry name" value="PKS_assoc"/>
</dbReference>
<evidence type="ECO:0000256" key="5">
    <source>
        <dbReference type="PROSITE-ProRule" id="PRU01363"/>
    </source>
</evidence>
<dbReference type="PROSITE" id="PS52004">
    <property type="entry name" value="KS3_2"/>
    <property type="match status" value="1"/>
</dbReference>
<dbReference type="SMART" id="SM00825">
    <property type="entry name" value="PKS_KS"/>
    <property type="match status" value="1"/>
</dbReference>
<dbReference type="InterPro" id="IPR020807">
    <property type="entry name" value="PKS_DH"/>
</dbReference>
<dbReference type="PROSITE" id="PS00606">
    <property type="entry name" value="KS3_1"/>
    <property type="match status" value="1"/>
</dbReference>
<dbReference type="Gene3D" id="3.30.70.3290">
    <property type="match status" value="1"/>
</dbReference>
<dbReference type="InterPro" id="IPR014030">
    <property type="entry name" value="Ketoacyl_synth_N"/>
</dbReference>
<accession>A0A1Y1X6A8</accession>
<dbReference type="SUPFAM" id="SSF55048">
    <property type="entry name" value="Probable ACP-binding domain of malonyl-CoA ACP transacylase"/>
    <property type="match status" value="1"/>
</dbReference>
<evidence type="ECO:0000259" key="7">
    <source>
        <dbReference type="PROSITE" id="PS52019"/>
    </source>
</evidence>
<dbReference type="Pfam" id="PF08242">
    <property type="entry name" value="Methyltransf_12"/>
    <property type="match status" value="1"/>
</dbReference>
<dbReference type="Pfam" id="PF00109">
    <property type="entry name" value="ketoacyl-synt"/>
    <property type="match status" value="1"/>
</dbReference>
<dbReference type="Gene3D" id="3.40.50.150">
    <property type="entry name" value="Vaccinia Virus protein VP39"/>
    <property type="match status" value="1"/>
</dbReference>
<dbReference type="Pfam" id="PF14765">
    <property type="entry name" value="PS-DH"/>
    <property type="match status" value="1"/>
</dbReference>
<keyword evidence="3" id="KW-0489">Methyltransferase</keyword>
<keyword evidence="4" id="KW-0808">Transferase</keyword>
<dbReference type="Gene3D" id="3.10.129.110">
    <property type="entry name" value="Polyketide synthase dehydratase"/>
    <property type="match status" value="1"/>
</dbReference>
<dbReference type="SUPFAM" id="SSF52151">
    <property type="entry name" value="FabD/lysophospholipase-like"/>
    <property type="match status" value="1"/>
</dbReference>
<dbReference type="CDD" id="cd00833">
    <property type="entry name" value="PKS"/>
    <property type="match status" value="1"/>
</dbReference>
<dbReference type="InterPro" id="IPR014031">
    <property type="entry name" value="Ketoacyl_synth_C"/>
</dbReference>
<gene>
    <name evidence="8" type="ORF">K493DRAFT_292783</name>
</gene>
<reference evidence="8 9" key="1">
    <citation type="submission" date="2016-07" db="EMBL/GenBank/DDBJ databases">
        <title>Pervasive Adenine N6-methylation of Active Genes in Fungi.</title>
        <authorList>
            <consortium name="DOE Joint Genome Institute"/>
            <person name="Mondo S.J."/>
            <person name="Dannebaum R.O."/>
            <person name="Kuo R.C."/>
            <person name="Labutti K."/>
            <person name="Haridas S."/>
            <person name="Kuo A."/>
            <person name="Salamov A."/>
            <person name="Ahrendt S.R."/>
            <person name="Lipzen A."/>
            <person name="Sullivan W."/>
            <person name="Andreopoulos W.B."/>
            <person name="Clum A."/>
            <person name="Lindquist E."/>
            <person name="Daum C."/>
            <person name="Ramamoorthy G.K."/>
            <person name="Gryganskyi A."/>
            <person name="Culley D."/>
            <person name="Magnuson J.K."/>
            <person name="James T.Y."/>
            <person name="O'Malley M.A."/>
            <person name="Stajich J.E."/>
            <person name="Spatafora J.W."/>
            <person name="Visel A."/>
            <person name="Grigoriev I.V."/>
        </authorList>
    </citation>
    <scope>NUCLEOTIDE SEQUENCE [LARGE SCALE GENOMIC DNA]</scope>
    <source>
        <strain evidence="8 9">CBS 931.73</strain>
    </source>
</reference>
<evidence type="ECO:0000256" key="4">
    <source>
        <dbReference type="ARBA" id="ARBA00022679"/>
    </source>
</evidence>
<evidence type="ECO:0000259" key="6">
    <source>
        <dbReference type="PROSITE" id="PS52004"/>
    </source>
</evidence>
<dbReference type="OrthoDB" id="329835at2759"/>
<dbReference type="InterPro" id="IPR016036">
    <property type="entry name" value="Malonyl_transacylase_ACP-bd"/>
</dbReference>
<dbReference type="InterPro" id="IPR020841">
    <property type="entry name" value="PKS_Beta-ketoAc_synthase_dom"/>
</dbReference>
<dbReference type="Gene3D" id="3.40.47.10">
    <property type="match status" value="1"/>
</dbReference>
<dbReference type="GO" id="GO:0004315">
    <property type="term" value="F:3-oxoacyl-[acyl-carrier-protein] synthase activity"/>
    <property type="evidence" value="ECO:0007669"/>
    <property type="project" value="InterPro"/>
</dbReference>
<dbReference type="PANTHER" id="PTHR43775">
    <property type="entry name" value="FATTY ACID SYNTHASE"/>
    <property type="match status" value="1"/>
</dbReference>
<dbReference type="Gene3D" id="3.40.366.10">
    <property type="entry name" value="Malonyl-Coenzyme A Acyl Carrier Protein, domain 2"/>
    <property type="match status" value="1"/>
</dbReference>
<evidence type="ECO:0000256" key="1">
    <source>
        <dbReference type="ARBA" id="ARBA00022450"/>
    </source>
</evidence>
<keyword evidence="1" id="KW-0596">Phosphopantetheine</keyword>
<evidence type="ECO:0000313" key="9">
    <source>
        <dbReference type="Proteomes" id="UP000193498"/>
    </source>
</evidence>
<dbReference type="InterPro" id="IPR042104">
    <property type="entry name" value="PKS_dehydratase_sf"/>
</dbReference>
<feature type="region of interest" description="C-terminal hotdog fold" evidence="5">
    <location>
        <begin position="1078"/>
        <end position="1226"/>
    </location>
</feature>
<evidence type="ECO:0000256" key="3">
    <source>
        <dbReference type="ARBA" id="ARBA00022603"/>
    </source>
</evidence>
<sequence>MPFQTTPIAVIGVGCRMPGGATDPSKLWDVLSQGKDIQSEIPKDRFNAEAFYHPDRAHHGTFNVRTGYFLEEDPTTFDANFFSVSPYEAKAIDPQQRLLMEVVYEALENGGMSKEGIAGSDTSVFVGMFTNDYHEIQLRDMETIPSYLATGTGHAIASNRISYFFDLKGPSITLDTGCSSSLVAVHLACQSLRAGESKMSIVAGVNLMFGPDYYIIMSKLSFLSPTGRCHTFDQDADGYARGEGLCSIVLKPLKDAIRDGDPIHAVIRETATFQDGRTPGISMPSSEAQEAMIRLAYSKAGLPFNSTQYFEAHGTGTPAGDPLEVNAIARVFAEGRSKNNPMIVGSVKTTVGHLEGASGLAGLIKAMLCLQKAQITPNLHFNKGNGNIDFDTWKIKVPTSLLPWPNIDGQTPRRASVNSFGYGGTSAHVIMENYDPLKSHEPSQIVDDRLYLIPFSSNDPASGKGMIDKYISYLENEEAELLDLAYTLSCRRSMLPWRAAFVASSSSNLRTCLQASISFKQQCNVVPQIAFVFTGQGGQWWAMGRELVTHSSLFRLALERCDSHLKSLQDGPTWSLVDELLKSESESRVRQSEISQPLCTALQIALFNLWKSWGVEARWVVGHSSGEVAASYAAGILTMEEAIAVAYYRGVYMSKAGHMNEKGGMIAVALSEAEAREFLSSIYDGRVVIACINSPKNVTLSGDLKYIQEIKDKLDAEKVFARILKVDSAFHSHHMIPLASGYQHALDLYKLKPKNPRIPMISSVTGEEVVKGEEMGASYWVDNMVSPVQFSKAVEVILAFNDGPSRSNAYVDIFLELGPHSVLAGPIKEIVKSSTNEVAYLTSLTRNENSVHSIMAAAGKLWEKGYPINLMHVNAMETIQNHDSSPKVTYLHGKCLANLPTYYWNHNTKYWHESRISNNYRFRTYPRHDILGILCSDSITNEPRWRNHLRVKELPWLMDYMIQGRIVFPAVGFLSMALEAARQSVHQPNEIVELVIKDVSFTKILFLDESEDGVESAFVMRSSPCSDKSSSSVWKEFTVYSYGENKIWDENCRGKIAILLGESISPSLPPRHIQEERGISIDREGIYGSFEKVGLSYGSSYRGLHEIKVTPSLARATLQVPEILASYYQSDYIVHPTMLDCCLQLIHSINNNSARLFIPTFIEKCTMSGEFVRTRFRELKLLASSESIGFADTQAEVSAYAAENLERPLFRISGVQCSTIAISNIDDIQQMDPSLYRLIWAPDFEFLSLEQARNQYKSSRDVSRETGLVPLMEKLALYYIRRALSIIKPEEVTSFAKHRQALYQWMKLVDAGNIDYLDLTWIPESCESLEVLWQSTLEECVDAVILKQIGSKLEYVLRGEVEPLQLMLEDDLLYRFYRDALGCEQMYETLSKFTDSFAYKYPCSNILEIGAGTGGATKAILEALGGNGKTRRFTSYTFTDISSGFFEKARETFADWELWMSYRVLDIEKDPSMQGFEVASYDLIVASNVLHATADLELTLKHVRKLLK</sequence>
<dbReference type="Pfam" id="PF16197">
    <property type="entry name" value="KAsynt_C_assoc"/>
    <property type="match status" value="1"/>
</dbReference>
<proteinExistence type="predicted"/>
<feature type="domain" description="PKS/mFAS DH" evidence="7">
    <location>
        <begin position="928"/>
        <end position="1226"/>
    </location>
</feature>
<dbReference type="Pfam" id="PF00698">
    <property type="entry name" value="Acyl_transf_1"/>
    <property type="match status" value="1"/>
</dbReference>
<dbReference type="Pfam" id="PF21089">
    <property type="entry name" value="PKS_DH_N"/>
    <property type="match status" value="1"/>
</dbReference>
<dbReference type="InterPro" id="IPR014043">
    <property type="entry name" value="Acyl_transferase_dom"/>
</dbReference>
<dbReference type="InterPro" id="IPR049552">
    <property type="entry name" value="PKS_DH_N"/>
</dbReference>
<dbReference type="SUPFAM" id="SSF53335">
    <property type="entry name" value="S-adenosyl-L-methionine-dependent methyltransferases"/>
    <property type="match status" value="1"/>
</dbReference>
<evidence type="ECO:0000256" key="2">
    <source>
        <dbReference type="ARBA" id="ARBA00022553"/>
    </source>
</evidence>
<dbReference type="InterPro" id="IPR016035">
    <property type="entry name" value="Acyl_Trfase/lysoPLipase"/>
</dbReference>
<dbReference type="InterPro" id="IPR016039">
    <property type="entry name" value="Thiolase-like"/>
</dbReference>
<keyword evidence="2" id="KW-0597">Phosphoprotein</keyword>